<organism evidence="2 3">
    <name type="scientific">Gilvimarinus xylanilyticus</name>
    <dbReference type="NCBI Taxonomy" id="2944139"/>
    <lineage>
        <taxon>Bacteria</taxon>
        <taxon>Pseudomonadati</taxon>
        <taxon>Pseudomonadota</taxon>
        <taxon>Gammaproteobacteria</taxon>
        <taxon>Cellvibrionales</taxon>
        <taxon>Cellvibrionaceae</taxon>
        <taxon>Gilvimarinus</taxon>
    </lineage>
</organism>
<protein>
    <submittedName>
        <fullName evidence="2">SIMPL domain-containing protein</fullName>
    </submittedName>
</protein>
<dbReference type="Gene3D" id="3.30.70.2970">
    <property type="entry name" value="Protein of unknown function (DUF541), domain 2"/>
    <property type="match status" value="1"/>
</dbReference>
<dbReference type="PIRSF" id="PIRSF029033">
    <property type="entry name" value="UCP029033"/>
    <property type="match status" value="1"/>
</dbReference>
<dbReference type="GO" id="GO:0006974">
    <property type="term" value="P:DNA damage response"/>
    <property type="evidence" value="ECO:0007669"/>
    <property type="project" value="TreeGrafter"/>
</dbReference>
<dbReference type="Pfam" id="PF04402">
    <property type="entry name" value="SIMPL"/>
    <property type="match status" value="1"/>
</dbReference>
<evidence type="ECO:0000313" key="2">
    <source>
        <dbReference type="EMBL" id="MCP8900436.1"/>
    </source>
</evidence>
<dbReference type="AlphaFoldDB" id="A0A9X2I1K1"/>
<dbReference type="PANTHER" id="PTHR34387:SF2">
    <property type="entry name" value="SLR1258 PROTEIN"/>
    <property type="match status" value="1"/>
</dbReference>
<dbReference type="InterPro" id="IPR016907">
    <property type="entry name" value="UCP029033"/>
</dbReference>
<dbReference type="Gene3D" id="3.30.110.170">
    <property type="entry name" value="Protein of unknown function (DUF541), domain 1"/>
    <property type="match status" value="1"/>
</dbReference>
<comment type="caution">
    <text evidence="2">The sequence shown here is derived from an EMBL/GenBank/DDBJ whole genome shotgun (WGS) entry which is preliminary data.</text>
</comment>
<feature type="transmembrane region" description="Helical" evidence="1">
    <location>
        <begin position="9"/>
        <end position="27"/>
    </location>
</feature>
<dbReference type="InterPro" id="IPR052022">
    <property type="entry name" value="26kDa_periplasmic_antigen"/>
</dbReference>
<dbReference type="Proteomes" id="UP001139319">
    <property type="component" value="Unassembled WGS sequence"/>
</dbReference>
<keyword evidence="1" id="KW-1133">Transmembrane helix</keyword>
<keyword evidence="3" id="KW-1185">Reference proteome</keyword>
<proteinExistence type="predicted"/>
<keyword evidence="1" id="KW-0812">Transmembrane</keyword>
<accession>A0A9X2I1K1</accession>
<keyword evidence="1" id="KW-0472">Membrane</keyword>
<dbReference type="RefSeq" id="WP_253968728.1">
    <property type="nucleotide sequence ID" value="NZ_JAMFTH010000005.1"/>
</dbReference>
<name>A0A9X2I1K1_9GAMM</name>
<reference evidence="2" key="2">
    <citation type="submission" date="2023-01" db="EMBL/GenBank/DDBJ databases">
        <title>Gilvimarinus xylanilyticus HB14 isolated from Caulerpa lentillifera aquaculture base in Hainan, China.</title>
        <authorList>
            <person name="Zhang Y.-J."/>
        </authorList>
    </citation>
    <scope>NUCLEOTIDE SEQUENCE</scope>
    <source>
        <strain evidence="2">HB14</strain>
    </source>
</reference>
<evidence type="ECO:0000313" key="3">
    <source>
        <dbReference type="Proteomes" id="UP001139319"/>
    </source>
</evidence>
<dbReference type="EMBL" id="JAMFTH010000005">
    <property type="protein sequence ID" value="MCP8900436.1"/>
    <property type="molecule type" value="Genomic_DNA"/>
</dbReference>
<dbReference type="PANTHER" id="PTHR34387">
    <property type="entry name" value="SLR1258 PROTEIN"/>
    <property type="match status" value="1"/>
</dbReference>
<evidence type="ECO:0000256" key="1">
    <source>
        <dbReference type="SAM" id="Phobius"/>
    </source>
</evidence>
<gene>
    <name evidence="2" type="ORF">M6D89_14110</name>
</gene>
<dbReference type="InterPro" id="IPR007497">
    <property type="entry name" value="SIMPL/DUF541"/>
</dbReference>
<reference evidence="2" key="1">
    <citation type="submission" date="2022-05" db="EMBL/GenBank/DDBJ databases">
        <authorList>
            <person name="Sun H.-N."/>
        </authorList>
    </citation>
    <scope>NUCLEOTIDE SEQUENCE</scope>
    <source>
        <strain evidence="2">HB14</strain>
    </source>
</reference>
<sequence length="238" mass="26125">MQRFQLRNALALGICAIVAFAILGYFLRDAAISVKEYERTVTAKGLAEREVPADIVIWPVSFTLASNNLAELYQSIDQGSQSVREYLRARDIAASDISTNSPVITDKSAQSYGGPDAPFRYVATAVVTVYSHDINTVRRAMNDLPELGKKGIVLTAGNYDSQTQYLFTGLNDIKPAMIEQATVNAREVAQKFAANSGSRLGKIKRASQGQFSINPRDANNPHIKKVRVVSTVEYYLAD</sequence>